<protein>
    <submittedName>
        <fullName evidence="2">Uncharacterized protein</fullName>
    </submittedName>
</protein>
<feature type="transmembrane region" description="Helical" evidence="1">
    <location>
        <begin position="61"/>
        <end position="82"/>
    </location>
</feature>
<sequence length="197" mass="22856">MENITLLTPEPLIDNGAEKELKKRQIKATINGAIIGHSFLIIVALISYINNPTDYNWDGVIVFYLMVTIASIFVGTVIFSEVENNWKREGNRRFKYIKYERKNDEKTAYHLFAKFLTYVYNGFSTFDILCSDEQDWEDALLFSDLTIPKLNPYINKKHLFDMAGLAMNDISQGLTMIKEHGKITEVENYKKLLKLRV</sequence>
<dbReference type="AlphaFoldDB" id="A0A0F9V257"/>
<keyword evidence="1" id="KW-1133">Transmembrane helix</keyword>
<evidence type="ECO:0000313" key="2">
    <source>
        <dbReference type="EMBL" id="KKN93767.1"/>
    </source>
</evidence>
<comment type="caution">
    <text evidence="2">The sequence shown here is derived from an EMBL/GenBank/DDBJ whole genome shotgun (WGS) entry which is preliminary data.</text>
</comment>
<evidence type="ECO:0000256" key="1">
    <source>
        <dbReference type="SAM" id="Phobius"/>
    </source>
</evidence>
<name>A0A0F9V257_9ZZZZ</name>
<proteinExistence type="predicted"/>
<accession>A0A0F9V257</accession>
<gene>
    <name evidence="2" type="ORF">LCGC14_0196000</name>
</gene>
<reference evidence="2" key="1">
    <citation type="journal article" date="2015" name="Nature">
        <title>Complex archaea that bridge the gap between prokaryotes and eukaryotes.</title>
        <authorList>
            <person name="Spang A."/>
            <person name="Saw J.H."/>
            <person name="Jorgensen S.L."/>
            <person name="Zaremba-Niedzwiedzka K."/>
            <person name="Martijn J."/>
            <person name="Lind A.E."/>
            <person name="van Eijk R."/>
            <person name="Schleper C."/>
            <person name="Guy L."/>
            <person name="Ettema T.J."/>
        </authorList>
    </citation>
    <scope>NUCLEOTIDE SEQUENCE</scope>
</reference>
<organism evidence="2">
    <name type="scientific">marine sediment metagenome</name>
    <dbReference type="NCBI Taxonomy" id="412755"/>
    <lineage>
        <taxon>unclassified sequences</taxon>
        <taxon>metagenomes</taxon>
        <taxon>ecological metagenomes</taxon>
    </lineage>
</organism>
<keyword evidence="1" id="KW-0812">Transmembrane</keyword>
<dbReference type="EMBL" id="LAZR01000084">
    <property type="protein sequence ID" value="KKN93767.1"/>
    <property type="molecule type" value="Genomic_DNA"/>
</dbReference>
<keyword evidence="1" id="KW-0472">Membrane</keyword>
<feature type="transmembrane region" description="Helical" evidence="1">
    <location>
        <begin position="28"/>
        <end position="49"/>
    </location>
</feature>